<evidence type="ECO:0000256" key="1">
    <source>
        <dbReference type="ARBA" id="ARBA00009254"/>
    </source>
</evidence>
<dbReference type="GO" id="GO:0003735">
    <property type="term" value="F:structural constituent of ribosome"/>
    <property type="evidence" value="ECO:0007669"/>
    <property type="project" value="InterPro"/>
</dbReference>
<dbReference type="HAMAP" id="MF_00374">
    <property type="entry name" value="Ribosomal_uL29"/>
    <property type="match status" value="1"/>
</dbReference>
<dbReference type="FunFam" id="1.10.287.310:FF:000001">
    <property type="entry name" value="50S ribosomal protein L29"/>
    <property type="match status" value="1"/>
</dbReference>
<dbReference type="InterPro" id="IPR036049">
    <property type="entry name" value="Ribosomal_uL29_sf"/>
</dbReference>
<organism evidence="6 7">
    <name type="scientific">Maricaulis virginensis</name>
    <dbReference type="NCBI Taxonomy" id="144022"/>
    <lineage>
        <taxon>Bacteria</taxon>
        <taxon>Pseudomonadati</taxon>
        <taxon>Pseudomonadota</taxon>
        <taxon>Alphaproteobacteria</taxon>
        <taxon>Maricaulales</taxon>
        <taxon>Maricaulaceae</taxon>
        <taxon>Maricaulis</taxon>
    </lineage>
</organism>
<sequence>MSDKELKAVDVRAMTDDQLQDELLKRKKEQFNLRFQQAAGQLENTARYGKVRRDIARIQTVQSERKSQQEQGS</sequence>
<comment type="similarity">
    <text evidence="1 5">Belongs to the universal ribosomal protein uL29 family.</text>
</comment>
<dbReference type="PANTHER" id="PTHR10916">
    <property type="entry name" value="60S RIBOSOMAL PROTEIN L35/50S RIBOSOMAL PROTEIN L29"/>
    <property type="match status" value="1"/>
</dbReference>
<evidence type="ECO:0000256" key="2">
    <source>
        <dbReference type="ARBA" id="ARBA00022980"/>
    </source>
</evidence>
<keyword evidence="2 5" id="KW-0689">Ribosomal protein</keyword>
<accession>A0A9W6MMJ0</accession>
<evidence type="ECO:0000313" key="7">
    <source>
        <dbReference type="Proteomes" id="UP001143486"/>
    </source>
</evidence>
<dbReference type="PANTHER" id="PTHR10916:SF0">
    <property type="entry name" value="LARGE RIBOSOMAL SUBUNIT PROTEIN UL29C"/>
    <property type="match status" value="1"/>
</dbReference>
<dbReference type="Gene3D" id="1.10.287.310">
    <property type="match status" value="1"/>
</dbReference>
<dbReference type="GO" id="GO:0022625">
    <property type="term" value="C:cytosolic large ribosomal subunit"/>
    <property type="evidence" value="ECO:0007669"/>
    <property type="project" value="TreeGrafter"/>
</dbReference>
<dbReference type="Proteomes" id="UP001143486">
    <property type="component" value="Unassembled WGS sequence"/>
</dbReference>
<dbReference type="EMBL" id="BSFE01000001">
    <property type="protein sequence ID" value="GLK50921.1"/>
    <property type="molecule type" value="Genomic_DNA"/>
</dbReference>
<reference evidence="6" key="1">
    <citation type="journal article" date="2014" name="Int. J. Syst. Evol. Microbiol.">
        <title>Complete genome sequence of Corynebacterium casei LMG S-19264T (=DSM 44701T), isolated from a smear-ripened cheese.</title>
        <authorList>
            <consortium name="US DOE Joint Genome Institute (JGI-PGF)"/>
            <person name="Walter F."/>
            <person name="Albersmeier A."/>
            <person name="Kalinowski J."/>
            <person name="Ruckert C."/>
        </authorList>
    </citation>
    <scope>NUCLEOTIDE SEQUENCE</scope>
    <source>
        <strain evidence="6">VKM B-1513</strain>
    </source>
</reference>
<evidence type="ECO:0000256" key="5">
    <source>
        <dbReference type="HAMAP-Rule" id="MF_00374"/>
    </source>
</evidence>
<dbReference type="GO" id="GO:0006412">
    <property type="term" value="P:translation"/>
    <property type="evidence" value="ECO:0007669"/>
    <property type="project" value="UniProtKB-UniRule"/>
</dbReference>
<dbReference type="SUPFAM" id="SSF46561">
    <property type="entry name" value="Ribosomal protein L29 (L29p)"/>
    <property type="match status" value="1"/>
</dbReference>
<comment type="caution">
    <text evidence="6">The sequence shown here is derived from an EMBL/GenBank/DDBJ whole genome shotgun (WGS) entry which is preliminary data.</text>
</comment>
<evidence type="ECO:0000256" key="3">
    <source>
        <dbReference type="ARBA" id="ARBA00023274"/>
    </source>
</evidence>
<keyword evidence="3 5" id="KW-0687">Ribonucleoprotein</keyword>
<name>A0A9W6MMJ0_9PROT</name>
<evidence type="ECO:0000256" key="4">
    <source>
        <dbReference type="ARBA" id="ARBA00035204"/>
    </source>
</evidence>
<protein>
    <recommendedName>
        <fullName evidence="4 5">Large ribosomal subunit protein uL29</fullName>
    </recommendedName>
</protein>
<dbReference type="InterPro" id="IPR001854">
    <property type="entry name" value="Ribosomal_uL29"/>
</dbReference>
<gene>
    <name evidence="5 6" type="primary">rpmC</name>
    <name evidence="6" type="ORF">GCM10017621_04290</name>
</gene>
<dbReference type="NCBIfam" id="TIGR00012">
    <property type="entry name" value="L29"/>
    <property type="match status" value="1"/>
</dbReference>
<dbReference type="Pfam" id="PF00831">
    <property type="entry name" value="Ribosomal_L29"/>
    <property type="match status" value="1"/>
</dbReference>
<dbReference type="InterPro" id="IPR050063">
    <property type="entry name" value="Ribosomal_protein_uL29"/>
</dbReference>
<dbReference type="CDD" id="cd00427">
    <property type="entry name" value="Ribosomal_L29_HIP"/>
    <property type="match status" value="1"/>
</dbReference>
<keyword evidence="7" id="KW-1185">Reference proteome</keyword>
<dbReference type="RefSeq" id="WP_271185314.1">
    <property type="nucleotide sequence ID" value="NZ_BSFE01000001.1"/>
</dbReference>
<dbReference type="AlphaFoldDB" id="A0A9W6MMJ0"/>
<evidence type="ECO:0000313" key="6">
    <source>
        <dbReference type="EMBL" id="GLK50921.1"/>
    </source>
</evidence>
<proteinExistence type="inferred from homology"/>
<reference evidence="6" key="2">
    <citation type="submission" date="2023-01" db="EMBL/GenBank/DDBJ databases">
        <authorList>
            <person name="Sun Q."/>
            <person name="Evtushenko L."/>
        </authorList>
    </citation>
    <scope>NUCLEOTIDE SEQUENCE</scope>
    <source>
        <strain evidence="6">VKM B-1513</strain>
    </source>
</reference>